<evidence type="ECO:0008006" key="3">
    <source>
        <dbReference type="Google" id="ProtNLM"/>
    </source>
</evidence>
<reference evidence="1 2" key="2">
    <citation type="journal article" date="2011" name="J. Bacteriol.">
        <title>Complete Genome Sequence of the Haloalkaliphilic, Hydrogen Producing Halanaerobium hydrogenoformans.</title>
        <authorList>
            <person name="Brown S.D."/>
            <person name="Begemann M.B."/>
            <person name="Mormile M.R."/>
            <person name="Wall J.D."/>
            <person name="Han C.S."/>
            <person name="Goodwin L.A."/>
            <person name="Pitluck S."/>
            <person name="Land M.L."/>
            <person name="Hauser L.J."/>
            <person name="Elias D.A."/>
        </authorList>
    </citation>
    <scope>NUCLEOTIDE SEQUENCE [LARGE SCALE GENOMIC DNA]</scope>
    <source>
        <strain evidence="2">sapolanicus</strain>
    </source>
</reference>
<evidence type="ECO:0000313" key="2">
    <source>
        <dbReference type="Proteomes" id="UP000007434"/>
    </source>
</evidence>
<reference evidence="1 2" key="1">
    <citation type="submission" date="2010-11" db="EMBL/GenBank/DDBJ databases">
        <title>Complete sequence of Halanaerobium sp. sapolanicus.</title>
        <authorList>
            <consortium name="US DOE Joint Genome Institute"/>
            <person name="Lucas S."/>
            <person name="Copeland A."/>
            <person name="Lapidus A."/>
            <person name="Cheng J.-F."/>
            <person name="Bruce D."/>
            <person name="Goodwin L."/>
            <person name="Pitluck S."/>
            <person name="Davenport K."/>
            <person name="Detter J.C."/>
            <person name="Han C."/>
            <person name="Tapia R."/>
            <person name="Land M."/>
            <person name="Hauser L."/>
            <person name="Jeffries C."/>
            <person name="Kyrpides N."/>
            <person name="Ivanova N."/>
            <person name="Mikhailova N."/>
            <person name="Begemann M.B."/>
            <person name="Mormile M.R."/>
            <person name="Wall J.D."/>
            <person name="Elias D.A."/>
            <person name="Woyke T."/>
        </authorList>
    </citation>
    <scope>NUCLEOTIDE SEQUENCE [LARGE SCALE GENOMIC DNA]</scope>
    <source>
        <strain evidence="2">sapolanicus</strain>
    </source>
</reference>
<dbReference type="AlphaFoldDB" id="E4RJ38"/>
<dbReference type="STRING" id="656519.Halsa_1840"/>
<accession>E4RJ38</accession>
<proteinExistence type="predicted"/>
<gene>
    <name evidence="1" type="ordered locus">Halsa_1840</name>
</gene>
<dbReference type="EMBL" id="CP002304">
    <property type="protein sequence ID" value="ADQ15258.1"/>
    <property type="molecule type" value="Genomic_DNA"/>
</dbReference>
<protein>
    <recommendedName>
        <fullName evidence="3">DUF4359 domain-containing protein</fullName>
    </recommendedName>
</protein>
<organism evidence="1 2">
    <name type="scientific">Halanaerobium hydrogeniformans</name>
    <name type="common">Halanaerobium sp. (strain sapolanicus)</name>
    <dbReference type="NCBI Taxonomy" id="656519"/>
    <lineage>
        <taxon>Bacteria</taxon>
        <taxon>Bacillati</taxon>
        <taxon>Bacillota</taxon>
        <taxon>Clostridia</taxon>
        <taxon>Halanaerobiales</taxon>
        <taxon>Halanaerobiaceae</taxon>
        <taxon>Halanaerobium</taxon>
    </lineage>
</organism>
<keyword evidence="2" id="KW-1185">Reference proteome</keyword>
<dbReference type="RefSeq" id="WP_013406329.1">
    <property type="nucleotide sequence ID" value="NC_014654.1"/>
</dbReference>
<name>E4RJ38_HALHG</name>
<dbReference type="OrthoDB" id="2112284at2"/>
<sequence length="94" mass="10728">MKKILVIIVIVLIVLLIAAATNPSRSQFIDWSVDEIASEAESELQRIFEGALSRPMLEMRTDESDYLFFSIFTVETSDSKNSYLGIFNNFFNLN</sequence>
<dbReference type="HOGENOM" id="CLU_2382123_0_0_9"/>
<dbReference type="KEGG" id="has:Halsa_1840"/>
<evidence type="ECO:0000313" key="1">
    <source>
        <dbReference type="EMBL" id="ADQ15258.1"/>
    </source>
</evidence>
<dbReference type="Proteomes" id="UP000007434">
    <property type="component" value="Chromosome"/>
</dbReference>